<evidence type="ECO:0000313" key="2">
    <source>
        <dbReference type="Proteomes" id="UP001595817"/>
    </source>
</evidence>
<name>A0ABV8X1B7_9LACT</name>
<protein>
    <submittedName>
        <fullName evidence="1">DUF192 domain-containing protein</fullName>
    </submittedName>
</protein>
<gene>
    <name evidence="1" type="ORF">ACFOZY_04670</name>
</gene>
<dbReference type="PANTHER" id="PTHR37953">
    <property type="entry name" value="UPF0127 PROTEIN MJ1496"/>
    <property type="match status" value="1"/>
</dbReference>
<dbReference type="RefSeq" id="WP_378152793.1">
    <property type="nucleotide sequence ID" value="NZ_JBHSEC010000005.1"/>
</dbReference>
<evidence type="ECO:0000313" key="1">
    <source>
        <dbReference type="EMBL" id="MFC4409727.1"/>
    </source>
</evidence>
<dbReference type="EMBL" id="JBHSEC010000005">
    <property type="protein sequence ID" value="MFC4409727.1"/>
    <property type="molecule type" value="Genomic_DNA"/>
</dbReference>
<accession>A0ABV8X1B7</accession>
<organism evidence="1 2">
    <name type="scientific">Chungangia koreensis</name>
    <dbReference type="NCBI Taxonomy" id="752657"/>
    <lineage>
        <taxon>Bacteria</taxon>
        <taxon>Bacillati</taxon>
        <taxon>Bacillota</taxon>
        <taxon>Bacilli</taxon>
        <taxon>Lactobacillales</taxon>
        <taxon>Chungangia</taxon>
    </lineage>
</organism>
<dbReference type="InterPro" id="IPR003795">
    <property type="entry name" value="DUF192"/>
</dbReference>
<dbReference type="Proteomes" id="UP001595817">
    <property type="component" value="Unassembled WGS sequence"/>
</dbReference>
<sequence length="114" mass="12946">MKVLDEDTGVTIVENLKPAYSFTKRLKGLMFDKRMQPQSGVHIKPCTSVHTFFMKFPIDIIYVDKEMKVVGLEQSLEPGKIGKRFKNVHSVIELEVGRILDLGITVGQTIKIQQ</sequence>
<dbReference type="Gene3D" id="2.60.120.1140">
    <property type="entry name" value="Protein of unknown function DUF192"/>
    <property type="match status" value="1"/>
</dbReference>
<proteinExistence type="predicted"/>
<dbReference type="PANTHER" id="PTHR37953:SF1">
    <property type="entry name" value="UPF0127 PROTEIN MJ1496"/>
    <property type="match status" value="1"/>
</dbReference>
<dbReference type="Pfam" id="PF02643">
    <property type="entry name" value="DUF192"/>
    <property type="match status" value="1"/>
</dbReference>
<dbReference type="InterPro" id="IPR038695">
    <property type="entry name" value="Saro_0823-like_sf"/>
</dbReference>
<reference evidence="2" key="1">
    <citation type="journal article" date="2019" name="Int. J. Syst. Evol. Microbiol.">
        <title>The Global Catalogue of Microorganisms (GCM) 10K type strain sequencing project: providing services to taxonomists for standard genome sequencing and annotation.</title>
        <authorList>
            <consortium name="The Broad Institute Genomics Platform"/>
            <consortium name="The Broad Institute Genome Sequencing Center for Infectious Disease"/>
            <person name="Wu L."/>
            <person name="Ma J."/>
        </authorList>
    </citation>
    <scope>NUCLEOTIDE SEQUENCE [LARGE SCALE GENOMIC DNA]</scope>
    <source>
        <strain evidence="2">CCUG 59778</strain>
    </source>
</reference>
<comment type="caution">
    <text evidence="1">The sequence shown here is derived from an EMBL/GenBank/DDBJ whole genome shotgun (WGS) entry which is preliminary data.</text>
</comment>
<keyword evidence="2" id="KW-1185">Reference proteome</keyword>